<organism evidence="10 11">
    <name type="scientific">Candidatus Blautia faecigallinarum</name>
    <dbReference type="NCBI Taxonomy" id="2838488"/>
    <lineage>
        <taxon>Bacteria</taxon>
        <taxon>Bacillati</taxon>
        <taxon>Bacillota</taxon>
        <taxon>Clostridia</taxon>
        <taxon>Lachnospirales</taxon>
        <taxon>Lachnospiraceae</taxon>
        <taxon>Blautia</taxon>
    </lineage>
</organism>
<reference evidence="10" key="2">
    <citation type="submission" date="2021-04" db="EMBL/GenBank/DDBJ databases">
        <authorList>
            <person name="Gilroy R."/>
        </authorList>
    </citation>
    <scope>NUCLEOTIDE SEQUENCE</scope>
    <source>
        <strain evidence="10">14324</strain>
    </source>
</reference>
<dbReference type="CDD" id="cd03215">
    <property type="entry name" value="ABC_Carb_Monos_II"/>
    <property type="match status" value="1"/>
</dbReference>
<evidence type="ECO:0000256" key="6">
    <source>
        <dbReference type="ARBA" id="ARBA00022840"/>
    </source>
</evidence>
<keyword evidence="5" id="KW-0547">Nucleotide-binding</keyword>
<dbReference type="GO" id="GO:0005886">
    <property type="term" value="C:plasma membrane"/>
    <property type="evidence" value="ECO:0007669"/>
    <property type="project" value="UniProtKB-SubCell"/>
</dbReference>
<dbReference type="InterPro" id="IPR003593">
    <property type="entry name" value="AAA+_ATPase"/>
</dbReference>
<keyword evidence="3" id="KW-1003">Cell membrane</keyword>
<dbReference type="Pfam" id="PF00005">
    <property type="entry name" value="ABC_tran"/>
    <property type="match status" value="2"/>
</dbReference>
<dbReference type="FunFam" id="3.40.50.300:FF:000127">
    <property type="entry name" value="Ribose import ATP-binding protein RbsA"/>
    <property type="match status" value="1"/>
</dbReference>
<protein>
    <submittedName>
        <fullName evidence="10">ABC transporter ATP-binding protein</fullName>
    </submittedName>
</protein>
<evidence type="ECO:0000256" key="1">
    <source>
        <dbReference type="ARBA" id="ARBA00004202"/>
    </source>
</evidence>
<comment type="caution">
    <text evidence="10">The sequence shown here is derived from an EMBL/GenBank/DDBJ whole genome shotgun (WGS) entry which is preliminary data.</text>
</comment>
<proteinExistence type="predicted"/>
<sequence>MRQKMSEEVIQLKHITKRFAKVLANDDVSLTIHKGEVVALLGENGAGKSTIMKILYGLYRATSGEILVDGQERKINNPKEAMNLGISMIQQHFSLVPAHTVTENIILGNCKGRIDIKAKEKEIEELARQYGFEVPAGEYIRNLTVGTQQKVEILKALYLNARVLIMDEPTAVLTPQEIDTVMEFVRNYVARGNSVVFITHKMKEVMQVSDTIVVMRNGRICGKVKREETNEKELAHMMIGHDLEELQTPGGTDFSGRKKRLVVENLTIQPKNQAALLDNVSFEVHEGEILGIAGVSENGQQELCEALYGAADITSGKILLDGEDITKTNVKERIQMGIGYTASDRYRYGMVEDMSLAENMLLKSSYLKRWSRRGIINWKKLRSYTDEQIRDYSIKAPDNGVTAGSLSGGNQQKLVVAREVDMGQKMIIFDQPTRGLDLGAINYVHKTILSEREKGKSVILVSTELSEIFALSDRIAVMYKGRIMGIYKNGELTTEKIGLLMAGYQPNEEAVV</sequence>
<dbReference type="PANTHER" id="PTHR43790:SF9">
    <property type="entry name" value="GALACTOFURANOSE TRANSPORTER ATP-BINDING PROTEIN YTFR"/>
    <property type="match status" value="1"/>
</dbReference>
<dbReference type="PANTHER" id="PTHR43790">
    <property type="entry name" value="CARBOHYDRATE TRANSPORT ATP-BINDING PROTEIN MG119-RELATED"/>
    <property type="match status" value="1"/>
</dbReference>
<keyword evidence="6 10" id="KW-0067">ATP-binding</keyword>
<dbReference type="AlphaFoldDB" id="A0A9D2DTU6"/>
<evidence type="ECO:0000256" key="7">
    <source>
        <dbReference type="ARBA" id="ARBA00022967"/>
    </source>
</evidence>
<keyword evidence="4" id="KW-0677">Repeat</keyword>
<dbReference type="GO" id="GO:0005524">
    <property type="term" value="F:ATP binding"/>
    <property type="evidence" value="ECO:0007669"/>
    <property type="project" value="UniProtKB-KW"/>
</dbReference>
<evidence type="ECO:0000313" key="11">
    <source>
        <dbReference type="Proteomes" id="UP000824041"/>
    </source>
</evidence>
<name>A0A9D2DTU6_9FIRM</name>
<feature type="domain" description="ABC transporter" evidence="9">
    <location>
        <begin position="261"/>
        <end position="505"/>
    </location>
</feature>
<evidence type="ECO:0000256" key="3">
    <source>
        <dbReference type="ARBA" id="ARBA00022475"/>
    </source>
</evidence>
<dbReference type="PROSITE" id="PS50893">
    <property type="entry name" value="ABC_TRANSPORTER_2"/>
    <property type="match status" value="2"/>
</dbReference>
<feature type="domain" description="ABC transporter" evidence="9">
    <location>
        <begin position="10"/>
        <end position="242"/>
    </location>
</feature>
<keyword evidence="8" id="KW-0472">Membrane</keyword>
<dbReference type="InterPro" id="IPR027417">
    <property type="entry name" value="P-loop_NTPase"/>
</dbReference>
<dbReference type="SUPFAM" id="SSF52540">
    <property type="entry name" value="P-loop containing nucleoside triphosphate hydrolases"/>
    <property type="match status" value="2"/>
</dbReference>
<evidence type="ECO:0000256" key="2">
    <source>
        <dbReference type="ARBA" id="ARBA00022448"/>
    </source>
</evidence>
<reference evidence="10" key="1">
    <citation type="journal article" date="2021" name="PeerJ">
        <title>Extensive microbial diversity within the chicken gut microbiome revealed by metagenomics and culture.</title>
        <authorList>
            <person name="Gilroy R."/>
            <person name="Ravi A."/>
            <person name="Getino M."/>
            <person name="Pursley I."/>
            <person name="Horton D.L."/>
            <person name="Alikhan N.F."/>
            <person name="Baker D."/>
            <person name="Gharbi K."/>
            <person name="Hall N."/>
            <person name="Watson M."/>
            <person name="Adriaenssens E.M."/>
            <person name="Foster-Nyarko E."/>
            <person name="Jarju S."/>
            <person name="Secka A."/>
            <person name="Antonio M."/>
            <person name="Oren A."/>
            <person name="Chaudhuri R.R."/>
            <person name="La Ragione R."/>
            <person name="Hildebrand F."/>
            <person name="Pallen M.J."/>
        </authorList>
    </citation>
    <scope>NUCLEOTIDE SEQUENCE</scope>
    <source>
        <strain evidence="10">14324</strain>
    </source>
</reference>
<evidence type="ECO:0000259" key="9">
    <source>
        <dbReference type="PROSITE" id="PS50893"/>
    </source>
</evidence>
<gene>
    <name evidence="10" type="ORF">IAA21_09230</name>
</gene>
<accession>A0A9D2DTU6</accession>
<dbReference type="InterPro" id="IPR017871">
    <property type="entry name" value="ABC_transporter-like_CS"/>
</dbReference>
<keyword evidence="2" id="KW-0813">Transport</keyword>
<dbReference type="GO" id="GO:0016887">
    <property type="term" value="F:ATP hydrolysis activity"/>
    <property type="evidence" value="ECO:0007669"/>
    <property type="project" value="InterPro"/>
</dbReference>
<evidence type="ECO:0000313" key="10">
    <source>
        <dbReference type="EMBL" id="HIZ22960.1"/>
    </source>
</evidence>
<evidence type="ECO:0000256" key="8">
    <source>
        <dbReference type="ARBA" id="ARBA00023136"/>
    </source>
</evidence>
<dbReference type="InterPro" id="IPR003439">
    <property type="entry name" value="ABC_transporter-like_ATP-bd"/>
</dbReference>
<evidence type="ECO:0000256" key="4">
    <source>
        <dbReference type="ARBA" id="ARBA00022737"/>
    </source>
</evidence>
<comment type="subcellular location">
    <subcellularLocation>
        <location evidence="1">Cell membrane</location>
        <topology evidence="1">Peripheral membrane protein</topology>
    </subcellularLocation>
</comment>
<dbReference type="CDD" id="cd03216">
    <property type="entry name" value="ABC_Carb_Monos_I"/>
    <property type="match status" value="1"/>
</dbReference>
<evidence type="ECO:0000256" key="5">
    <source>
        <dbReference type="ARBA" id="ARBA00022741"/>
    </source>
</evidence>
<keyword evidence="7" id="KW-1278">Translocase</keyword>
<dbReference type="EMBL" id="DXBU01000127">
    <property type="protein sequence ID" value="HIZ22960.1"/>
    <property type="molecule type" value="Genomic_DNA"/>
</dbReference>
<dbReference type="SMART" id="SM00382">
    <property type="entry name" value="AAA"/>
    <property type="match status" value="2"/>
</dbReference>
<dbReference type="InterPro" id="IPR050107">
    <property type="entry name" value="ABC_carbohydrate_import_ATPase"/>
</dbReference>
<dbReference type="Proteomes" id="UP000824041">
    <property type="component" value="Unassembled WGS sequence"/>
</dbReference>
<dbReference type="PROSITE" id="PS00211">
    <property type="entry name" value="ABC_TRANSPORTER_1"/>
    <property type="match status" value="1"/>
</dbReference>
<dbReference type="Gene3D" id="3.40.50.300">
    <property type="entry name" value="P-loop containing nucleotide triphosphate hydrolases"/>
    <property type="match status" value="2"/>
</dbReference>